<comment type="caution">
    <text evidence="1">The sequence shown here is derived from an EMBL/GenBank/DDBJ whole genome shotgun (WGS) entry which is preliminary data.</text>
</comment>
<name>A0A0G1L5Q4_9BACT</name>
<proteinExistence type="predicted"/>
<evidence type="ECO:0000313" key="1">
    <source>
        <dbReference type="EMBL" id="KKT91301.1"/>
    </source>
</evidence>
<dbReference type="EMBL" id="LCKF01000014">
    <property type="protein sequence ID" value="KKT91301.1"/>
    <property type="molecule type" value="Genomic_DNA"/>
</dbReference>
<sequence>MPNANIELTGYTGDVVDMMIRLGYAKTKTEAIRLALYQFDQEHKLTEEQAFAGLTGKILGGVDSGKVKTRKFKLSELD</sequence>
<organism evidence="1 2">
    <name type="scientific">Candidatus Jorgensenbacteria bacterium GW2011_GWA2_45_13</name>
    <dbReference type="NCBI Taxonomy" id="1618662"/>
    <lineage>
        <taxon>Bacteria</taxon>
        <taxon>Candidatus Joergenseniibacteriota</taxon>
    </lineage>
</organism>
<evidence type="ECO:0000313" key="2">
    <source>
        <dbReference type="Proteomes" id="UP000033966"/>
    </source>
</evidence>
<dbReference type="AlphaFoldDB" id="A0A0G1L5Q4"/>
<gene>
    <name evidence="1" type="ORF">UW92_C0014G0001</name>
</gene>
<accession>A0A0G1L5Q4</accession>
<dbReference type="Proteomes" id="UP000033966">
    <property type="component" value="Unassembled WGS sequence"/>
</dbReference>
<protein>
    <submittedName>
        <fullName evidence="1">Uncharacterized protein</fullName>
    </submittedName>
</protein>
<reference evidence="1 2" key="1">
    <citation type="journal article" date="2015" name="Nature">
        <title>rRNA introns, odd ribosomes, and small enigmatic genomes across a large radiation of phyla.</title>
        <authorList>
            <person name="Brown C.T."/>
            <person name="Hug L.A."/>
            <person name="Thomas B.C."/>
            <person name="Sharon I."/>
            <person name="Castelle C.J."/>
            <person name="Singh A."/>
            <person name="Wilkins M.J."/>
            <person name="Williams K.H."/>
            <person name="Banfield J.F."/>
        </authorList>
    </citation>
    <scope>NUCLEOTIDE SEQUENCE [LARGE SCALE GENOMIC DNA]</scope>
</reference>